<sequence>MKFGENLVLDNVSLSVKPGEFTCLIGASGCGKSTLLNLIAGFTKPTSGTLRAGGELIKAPGPERAMVFQDDAVFPWYTVHQNVEYGLKLRGVRREERHAATKSFIKMVGLEGREKSYPSQLSGGMRKRVDVARAIAVAPRILLMDEPFAALDAITKARMQEEFLDIWEKRQTTVIFVTHDIEEALFLGDRIVLMGTHPGRILSETIVPFARPRSEKTRTMPELQELRATLLQQLRISSAGGDAK</sequence>
<dbReference type="InterPro" id="IPR003439">
    <property type="entry name" value="ABC_transporter-like_ATP-bd"/>
</dbReference>
<dbReference type="InterPro" id="IPR017871">
    <property type="entry name" value="ABC_transporter-like_CS"/>
</dbReference>
<dbReference type="GO" id="GO:0005524">
    <property type="term" value="F:ATP binding"/>
    <property type="evidence" value="ECO:0007669"/>
    <property type="project" value="UniProtKB-KW"/>
</dbReference>
<dbReference type="InterPro" id="IPR027417">
    <property type="entry name" value="P-loop_NTPase"/>
</dbReference>
<gene>
    <name evidence="5" type="ORF">ISU10_13425</name>
</gene>
<dbReference type="PANTHER" id="PTHR42788:SF13">
    <property type="entry name" value="ALIPHATIC SULFONATES IMPORT ATP-BINDING PROTEIN SSUB"/>
    <property type="match status" value="1"/>
</dbReference>
<reference evidence="5" key="1">
    <citation type="submission" date="2020-11" db="EMBL/GenBank/DDBJ databases">
        <title>Nocardioides cynanchi sp. nov., isolated from soil of rhizosphere of Cynanchum wilfordii.</title>
        <authorList>
            <person name="Lee J.-S."/>
            <person name="Suh M.K."/>
            <person name="Kim J.-S."/>
        </authorList>
    </citation>
    <scope>NUCLEOTIDE SEQUENCE</scope>
    <source>
        <strain evidence="5">KCTC 19276</strain>
    </source>
</reference>
<feature type="domain" description="ABC transporter" evidence="4">
    <location>
        <begin position="1"/>
        <end position="221"/>
    </location>
</feature>
<evidence type="ECO:0000259" key="4">
    <source>
        <dbReference type="PROSITE" id="PS50893"/>
    </source>
</evidence>
<dbReference type="PROSITE" id="PS00211">
    <property type="entry name" value="ABC_TRANSPORTER_1"/>
    <property type="match status" value="1"/>
</dbReference>
<keyword evidence="1" id="KW-0813">Transport</keyword>
<evidence type="ECO:0000256" key="2">
    <source>
        <dbReference type="ARBA" id="ARBA00022741"/>
    </source>
</evidence>
<keyword evidence="3 5" id="KW-0067">ATP-binding</keyword>
<dbReference type="Proteomes" id="UP000660668">
    <property type="component" value="Unassembled WGS sequence"/>
</dbReference>
<name>A0A930VNB4_9ACTN</name>
<dbReference type="SMART" id="SM00382">
    <property type="entry name" value="AAA"/>
    <property type="match status" value="1"/>
</dbReference>
<dbReference type="EMBL" id="JADKPO010000017">
    <property type="protein sequence ID" value="MBF4768766.1"/>
    <property type="molecule type" value="Genomic_DNA"/>
</dbReference>
<dbReference type="Gene3D" id="3.40.50.300">
    <property type="entry name" value="P-loop containing nucleotide triphosphate hydrolases"/>
    <property type="match status" value="1"/>
</dbReference>
<dbReference type="InterPro" id="IPR050166">
    <property type="entry name" value="ABC_transporter_ATP-bind"/>
</dbReference>
<comment type="caution">
    <text evidence="5">The sequence shown here is derived from an EMBL/GenBank/DDBJ whole genome shotgun (WGS) entry which is preliminary data.</text>
</comment>
<proteinExistence type="predicted"/>
<dbReference type="RefSeq" id="WP_194696920.1">
    <property type="nucleotide sequence ID" value="NZ_JADKPO010000017.1"/>
</dbReference>
<evidence type="ECO:0000256" key="3">
    <source>
        <dbReference type="ARBA" id="ARBA00022840"/>
    </source>
</evidence>
<organism evidence="5 6">
    <name type="scientific">Nocardioides agariphilus</name>
    <dbReference type="NCBI Taxonomy" id="433664"/>
    <lineage>
        <taxon>Bacteria</taxon>
        <taxon>Bacillati</taxon>
        <taxon>Actinomycetota</taxon>
        <taxon>Actinomycetes</taxon>
        <taxon>Propionibacteriales</taxon>
        <taxon>Nocardioidaceae</taxon>
        <taxon>Nocardioides</taxon>
    </lineage>
</organism>
<dbReference type="InterPro" id="IPR003593">
    <property type="entry name" value="AAA+_ATPase"/>
</dbReference>
<dbReference type="PANTHER" id="PTHR42788">
    <property type="entry name" value="TAURINE IMPORT ATP-BINDING PROTEIN-RELATED"/>
    <property type="match status" value="1"/>
</dbReference>
<dbReference type="GO" id="GO:0016887">
    <property type="term" value="F:ATP hydrolysis activity"/>
    <property type="evidence" value="ECO:0007669"/>
    <property type="project" value="InterPro"/>
</dbReference>
<dbReference type="SUPFAM" id="SSF52540">
    <property type="entry name" value="P-loop containing nucleoside triphosphate hydrolases"/>
    <property type="match status" value="1"/>
</dbReference>
<keyword evidence="6" id="KW-1185">Reference proteome</keyword>
<keyword evidence="2" id="KW-0547">Nucleotide-binding</keyword>
<dbReference type="AlphaFoldDB" id="A0A930VNB4"/>
<evidence type="ECO:0000313" key="5">
    <source>
        <dbReference type="EMBL" id="MBF4768766.1"/>
    </source>
</evidence>
<accession>A0A930VNB4</accession>
<dbReference type="PROSITE" id="PS50893">
    <property type="entry name" value="ABC_TRANSPORTER_2"/>
    <property type="match status" value="1"/>
</dbReference>
<dbReference type="CDD" id="cd03293">
    <property type="entry name" value="ABC_NrtD_SsuB_transporters"/>
    <property type="match status" value="1"/>
</dbReference>
<evidence type="ECO:0000256" key="1">
    <source>
        <dbReference type="ARBA" id="ARBA00022448"/>
    </source>
</evidence>
<evidence type="ECO:0000313" key="6">
    <source>
        <dbReference type="Proteomes" id="UP000660668"/>
    </source>
</evidence>
<dbReference type="Pfam" id="PF00005">
    <property type="entry name" value="ABC_tran"/>
    <property type="match status" value="1"/>
</dbReference>
<protein>
    <submittedName>
        <fullName evidence="5">ABC transporter ATP-binding protein</fullName>
    </submittedName>
</protein>